<gene>
    <name evidence="2" type="ORF">GCM10010430_44220</name>
</gene>
<feature type="region of interest" description="Disordered" evidence="1">
    <location>
        <begin position="22"/>
        <end position="72"/>
    </location>
</feature>
<keyword evidence="3" id="KW-1185">Reference proteome</keyword>
<name>A0ABP5R9R9_9ACTN</name>
<dbReference type="EMBL" id="BAAATR010000020">
    <property type="protein sequence ID" value="GAA2255565.1"/>
    <property type="molecule type" value="Genomic_DNA"/>
</dbReference>
<protein>
    <submittedName>
        <fullName evidence="2">Uncharacterized protein</fullName>
    </submittedName>
</protein>
<evidence type="ECO:0000313" key="2">
    <source>
        <dbReference type="EMBL" id="GAA2255565.1"/>
    </source>
</evidence>
<evidence type="ECO:0000256" key="1">
    <source>
        <dbReference type="SAM" id="MobiDB-lite"/>
    </source>
</evidence>
<proteinExistence type="predicted"/>
<reference evidence="3" key="1">
    <citation type="journal article" date="2019" name="Int. J. Syst. Evol. Microbiol.">
        <title>The Global Catalogue of Microorganisms (GCM) 10K type strain sequencing project: providing services to taxonomists for standard genome sequencing and annotation.</title>
        <authorList>
            <consortium name="The Broad Institute Genomics Platform"/>
            <consortium name="The Broad Institute Genome Sequencing Center for Infectious Disease"/>
            <person name="Wu L."/>
            <person name="Ma J."/>
        </authorList>
    </citation>
    <scope>NUCLEOTIDE SEQUENCE [LARGE SCALE GENOMIC DNA]</scope>
    <source>
        <strain evidence="3">JCM 7356</strain>
    </source>
</reference>
<organism evidence="2 3">
    <name type="scientific">Kitasatospora cystarginea</name>
    <dbReference type="NCBI Taxonomy" id="58350"/>
    <lineage>
        <taxon>Bacteria</taxon>
        <taxon>Bacillati</taxon>
        <taxon>Actinomycetota</taxon>
        <taxon>Actinomycetes</taxon>
        <taxon>Kitasatosporales</taxon>
        <taxon>Streptomycetaceae</taxon>
        <taxon>Kitasatospora</taxon>
    </lineage>
</organism>
<sequence length="72" mass="7445">MGWSARCQDLRTDRNATFDHLGRAMSSGTSRSGPPNVHRAPPVGPVGGAAPCVGIDDRSPVRAGWNQDGGGC</sequence>
<accession>A0ABP5R9R9</accession>
<evidence type="ECO:0000313" key="3">
    <source>
        <dbReference type="Proteomes" id="UP001500305"/>
    </source>
</evidence>
<comment type="caution">
    <text evidence="2">The sequence shown here is derived from an EMBL/GenBank/DDBJ whole genome shotgun (WGS) entry which is preliminary data.</text>
</comment>
<dbReference type="Proteomes" id="UP001500305">
    <property type="component" value="Unassembled WGS sequence"/>
</dbReference>